<dbReference type="InterPro" id="IPR006626">
    <property type="entry name" value="PbH1"/>
</dbReference>
<organism evidence="6 7">
    <name type="scientific">Dactylosporangium maewongense</name>
    <dbReference type="NCBI Taxonomy" id="634393"/>
    <lineage>
        <taxon>Bacteria</taxon>
        <taxon>Bacillati</taxon>
        <taxon>Actinomycetota</taxon>
        <taxon>Actinomycetes</taxon>
        <taxon>Micromonosporales</taxon>
        <taxon>Micromonosporaceae</taxon>
        <taxon>Dactylosporangium</taxon>
    </lineage>
</organism>
<dbReference type="SMART" id="SM00382">
    <property type="entry name" value="AAA"/>
    <property type="match status" value="2"/>
</dbReference>
<dbReference type="EMBL" id="BAAAQD010000021">
    <property type="protein sequence ID" value="GAA1550833.1"/>
    <property type="molecule type" value="Genomic_DNA"/>
</dbReference>
<dbReference type="PANTHER" id="PTHR43392:SF2">
    <property type="entry name" value="AAA-TYPE ATPASE FAMILY PROTEIN _ ANKYRIN REPEAT FAMILY PROTEIN"/>
    <property type="match status" value="1"/>
</dbReference>
<dbReference type="PRINTS" id="PR00819">
    <property type="entry name" value="CBXCFQXSUPER"/>
</dbReference>
<dbReference type="InterPro" id="IPR050773">
    <property type="entry name" value="CbxX/CfxQ_RuBisCO_ESX"/>
</dbReference>
<proteinExistence type="inferred from homology"/>
<dbReference type="Gene3D" id="3.40.50.300">
    <property type="entry name" value="P-loop containing nucleotide triphosphate hydrolases"/>
    <property type="match status" value="2"/>
</dbReference>
<feature type="compositionally biased region" description="Polar residues" evidence="4">
    <location>
        <begin position="511"/>
        <end position="523"/>
    </location>
</feature>
<comment type="caution">
    <text evidence="6">The sequence shown here is derived from an EMBL/GenBank/DDBJ whole genome shotgun (WGS) entry which is preliminary data.</text>
</comment>
<keyword evidence="2" id="KW-0547">Nucleotide-binding</keyword>
<evidence type="ECO:0000256" key="4">
    <source>
        <dbReference type="SAM" id="MobiDB-lite"/>
    </source>
</evidence>
<evidence type="ECO:0000313" key="7">
    <source>
        <dbReference type="Proteomes" id="UP001501470"/>
    </source>
</evidence>
<dbReference type="InterPro" id="IPR011050">
    <property type="entry name" value="Pectin_lyase_fold/virulence"/>
</dbReference>
<protein>
    <recommendedName>
        <fullName evidence="5">AAA+ ATPase domain-containing protein</fullName>
    </recommendedName>
</protein>
<comment type="similarity">
    <text evidence="1">Belongs to the CbxX/CfxQ family.</text>
</comment>
<dbReference type="Gene3D" id="1.10.8.60">
    <property type="match status" value="2"/>
</dbReference>
<feature type="region of interest" description="Disordered" evidence="4">
    <location>
        <begin position="465"/>
        <end position="529"/>
    </location>
</feature>
<dbReference type="Proteomes" id="UP001501470">
    <property type="component" value="Unassembled WGS sequence"/>
</dbReference>
<evidence type="ECO:0000256" key="1">
    <source>
        <dbReference type="ARBA" id="ARBA00010378"/>
    </source>
</evidence>
<sequence length="1090" mass="114260">MSVVLRVARGWPGEYPSIAAAIAAAPPGATVLVLPGDYQESVVLTRAVRIQARDGAGSVRWRSARGAAVHVRGGSSVLSGLSIAGDDRDFATVLVDAGEILVEDSHLEGVASAVFVRGGAATVRGCSLRSIAADGIQVRDGKGVVERCTIGPVGVSGIMADNAAVAVSACTVTGAAGNGLYWHNGASGECVDVTVTGSKMPAIMVANGARPVVRRARLRELAAQAIVVRGAAGTFEECTVEQVDGASAIAVEAGATPRFEHVQLRRINGLGVQVSGDAAPVMQHVTMESVASQALGVTNAKGRYSHWTVRDVADKSVPAVGIQGPTAEVWLDTLALRDVGVGVVLSQGAATMSGVSIERAEGSGIVVQGARLVANDVRINSGGQTGIALSNARATLTGVSVTDSIVGIYVGAGTSGELIRCATTGNRRDGIQFDACGEMEVTDCTATGNAEDDVWLRGGEPVTFARHVGPLPEGARESAPAGQGRSGPVNGGAGRGGPVNGGAHSSPAGGQASSTAATQNSDQAAPAEQGPHLDTALAALDAMIGLGRVKEEVRKLVDFADYQRRRAERGLTPVSLERHLIFTGPPGTGKTEVARRYAAIASALGLIARDHVEEADRAKLVGSHIGETEKRTLAAFERARGGVLFIDEAYALAPASGNEESNDFGRLAIDTLIKLMEDRRDEVIVIMAGYPNEMRKLLDVNPGLRSRFTTTINFPHYTVEELVEIVEKFAVDEDYVVPGETRAALTATLIQLSRAANFGNGRAARMLFQAMRENLARRSARNDAYDVAALTTLLPEDVTAARAASGIAAGVGVADQEETQRLLAELDAMVGLGAVKREVATLVAQVEMAQHRAALGLPAQPLSRHLIFVGPPGTGKTSVARLYGRLLAALGVLADGGMVEVSRADLVAGFVGQTALKTTSRFEEARGGVLFIDEAYTLSAHHGPGHDFGREAVDTLVKLMEDHRDEVVVVVAGYPAEMDRFLITNPGLRSRFGRRIEFAQYTVDELVAIFHRMASEQHYQCPPQTLAAVRAALDARSSDTSEPDDSFGNARAARQLLESMTGRQAMRLRGTANMDREALTTLLPEDLEDA</sequence>
<dbReference type="Pfam" id="PF17866">
    <property type="entry name" value="AAA_lid_6"/>
    <property type="match status" value="2"/>
</dbReference>
<dbReference type="InterPro" id="IPR027417">
    <property type="entry name" value="P-loop_NTPase"/>
</dbReference>
<feature type="compositionally biased region" description="Gly residues" evidence="4">
    <location>
        <begin position="489"/>
        <end position="500"/>
    </location>
</feature>
<keyword evidence="7" id="KW-1185">Reference proteome</keyword>
<dbReference type="SUPFAM" id="SSF51126">
    <property type="entry name" value="Pectin lyase-like"/>
    <property type="match status" value="2"/>
</dbReference>
<dbReference type="Gene3D" id="2.160.20.10">
    <property type="entry name" value="Single-stranded right-handed beta-helix, Pectin lyase-like"/>
    <property type="match status" value="2"/>
</dbReference>
<dbReference type="Pfam" id="PF13229">
    <property type="entry name" value="Beta_helix"/>
    <property type="match status" value="2"/>
</dbReference>
<evidence type="ECO:0000259" key="5">
    <source>
        <dbReference type="SMART" id="SM00382"/>
    </source>
</evidence>
<accession>A0ABP4MVA5</accession>
<evidence type="ECO:0000256" key="2">
    <source>
        <dbReference type="ARBA" id="ARBA00022741"/>
    </source>
</evidence>
<evidence type="ECO:0000256" key="3">
    <source>
        <dbReference type="ARBA" id="ARBA00022840"/>
    </source>
</evidence>
<dbReference type="InterPro" id="IPR041627">
    <property type="entry name" value="AAA_lid_6"/>
</dbReference>
<dbReference type="SUPFAM" id="SSF52540">
    <property type="entry name" value="P-loop containing nucleoside triphosphate hydrolases"/>
    <property type="match status" value="2"/>
</dbReference>
<feature type="domain" description="AAA+ ATPase" evidence="5">
    <location>
        <begin position="576"/>
        <end position="718"/>
    </location>
</feature>
<dbReference type="Pfam" id="PF00004">
    <property type="entry name" value="AAA"/>
    <property type="match status" value="2"/>
</dbReference>
<evidence type="ECO:0000313" key="6">
    <source>
        <dbReference type="EMBL" id="GAA1550833.1"/>
    </source>
</evidence>
<dbReference type="InterPro" id="IPR003593">
    <property type="entry name" value="AAA+_ATPase"/>
</dbReference>
<feature type="domain" description="AAA+ ATPase" evidence="5">
    <location>
        <begin position="862"/>
        <end position="1002"/>
    </location>
</feature>
<dbReference type="CDD" id="cd00009">
    <property type="entry name" value="AAA"/>
    <property type="match status" value="1"/>
</dbReference>
<name>A0ABP4MVA5_9ACTN</name>
<dbReference type="InterPro" id="IPR000641">
    <property type="entry name" value="CbxX/CfxQ"/>
</dbReference>
<keyword evidence="3" id="KW-0067">ATP-binding</keyword>
<gene>
    <name evidence="6" type="ORF">GCM10009827_084370</name>
</gene>
<dbReference type="PANTHER" id="PTHR43392">
    <property type="entry name" value="AAA-TYPE ATPASE FAMILY PROTEIN / ANKYRIN REPEAT FAMILY PROTEIN"/>
    <property type="match status" value="1"/>
</dbReference>
<reference evidence="7" key="1">
    <citation type="journal article" date="2019" name="Int. J. Syst. Evol. Microbiol.">
        <title>The Global Catalogue of Microorganisms (GCM) 10K type strain sequencing project: providing services to taxonomists for standard genome sequencing and annotation.</title>
        <authorList>
            <consortium name="The Broad Institute Genomics Platform"/>
            <consortium name="The Broad Institute Genome Sequencing Center for Infectious Disease"/>
            <person name="Wu L."/>
            <person name="Ma J."/>
        </authorList>
    </citation>
    <scope>NUCLEOTIDE SEQUENCE [LARGE SCALE GENOMIC DNA]</scope>
    <source>
        <strain evidence="7">JCM 15933</strain>
    </source>
</reference>
<dbReference type="InterPro" id="IPR039448">
    <property type="entry name" value="Beta_helix"/>
</dbReference>
<dbReference type="RefSeq" id="WP_344509359.1">
    <property type="nucleotide sequence ID" value="NZ_BAAAQD010000021.1"/>
</dbReference>
<dbReference type="SMART" id="SM00710">
    <property type="entry name" value="PbH1"/>
    <property type="match status" value="7"/>
</dbReference>
<dbReference type="InterPro" id="IPR003959">
    <property type="entry name" value="ATPase_AAA_core"/>
</dbReference>
<dbReference type="InterPro" id="IPR012334">
    <property type="entry name" value="Pectin_lyas_fold"/>
</dbReference>